<dbReference type="PATRIC" id="fig|1163745.3.peg.663"/>
<proteinExistence type="predicted"/>
<dbReference type="SUPFAM" id="SSF48452">
    <property type="entry name" value="TPR-like"/>
    <property type="match status" value="1"/>
</dbReference>
<dbReference type="EMBL" id="CP003481">
    <property type="protein sequence ID" value="AFI05634.1"/>
    <property type="molecule type" value="Genomic_DNA"/>
</dbReference>
<sequence length="101" mass="11825">MQLETITLANIYEEQGFQEEALQIYTNILKKNPNHKEALKHVERLAKVPKDTESTNENTHAYLKKDFEPVLNPTLEEHYLNFIKGSGLSLNTLEKWLVEWN</sequence>
<dbReference type="AlphaFoldDB" id="I0ERR5"/>
<keyword evidence="2" id="KW-1185">Reference proteome</keyword>
<reference evidence="1 2" key="1">
    <citation type="journal article" date="2013" name="PLoS ONE">
        <title>Sequence Divergence and Conservation in Genomes ofHelicobacter cetorum Strains from a Dolphin and a Whale.</title>
        <authorList>
            <person name="Kersulyte D."/>
            <person name="Rossi M."/>
            <person name="Berg D.E."/>
        </authorList>
    </citation>
    <scope>NUCLEOTIDE SEQUENCE [LARGE SCALE GENOMIC DNA]</scope>
    <source>
        <strain evidence="1 2">MIT 99-5656</strain>
    </source>
</reference>
<dbReference type="OrthoDB" id="5334568at2"/>
<protein>
    <submittedName>
        <fullName evidence="1">Uncharacterized protein</fullName>
    </submittedName>
</protein>
<organism evidence="1 2">
    <name type="scientific">Helicobacter cetorum (strain ATCC BAA-540 / CCUG 52418 / MIT 99-5656)</name>
    <dbReference type="NCBI Taxonomy" id="1163745"/>
    <lineage>
        <taxon>Bacteria</taxon>
        <taxon>Pseudomonadati</taxon>
        <taxon>Campylobacterota</taxon>
        <taxon>Epsilonproteobacteria</taxon>
        <taxon>Campylobacterales</taxon>
        <taxon>Helicobacteraceae</taxon>
        <taxon>Helicobacter</taxon>
    </lineage>
</organism>
<dbReference type="Gene3D" id="1.25.40.10">
    <property type="entry name" value="Tetratricopeptide repeat domain"/>
    <property type="match status" value="1"/>
</dbReference>
<evidence type="ECO:0000313" key="2">
    <source>
        <dbReference type="Proteomes" id="UP000005013"/>
    </source>
</evidence>
<dbReference type="RefSeq" id="WP_014659145.1">
    <property type="nucleotide sequence ID" value="NC_017735.1"/>
</dbReference>
<evidence type="ECO:0000313" key="1">
    <source>
        <dbReference type="EMBL" id="AFI05634.1"/>
    </source>
</evidence>
<dbReference type="Proteomes" id="UP000005013">
    <property type="component" value="Chromosome"/>
</dbReference>
<name>I0ERR5_HELCM</name>
<dbReference type="InterPro" id="IPR011990">
    <property type="entry name" value="TPR-like_helical_dom_sf"/>
</dbReference>
<dbReference type="HOGENOM" id="CLU_173927_0_0_7"/>
<gene>
    <name evidence="1" type="ordered locus">HCD_03090</name>
</gene>
<dbReference type="STRING" id="1163745.HCD_03090"/>
<accession>I0ERR5</accession>
<dbReference type="KEGG" id="hcm:HCD_03090"/>